<feature type="region of interest" description="Disordered" evidence="2">
    <location>
        <begin position="443"/>
        <end position="486"/>
    </location>
</feature>
<dbReference type="KEGG" id="gdi:GDI2475"/>
<evidence type="ECO:0000313" key="4">
    <source>
        <dbReference type="Proteomes" id="UP000001176"/>
    </source>
</evidence>
<dbReference type="Gene3D" id="3.40.720.10">
    <property type="entry name" value="Alkaline Phosphatase, subunit A"/>
    <property type="match status" value="2"/>
</dbReference>
<dbReference type="Pfam" id="PF04185">
    <property type="entry name" value="Phosphoesterase"/>
    <property type="match status" value="1"/>
</dbReference>
<dbReference type="AlphaFoldDB" id="A9HNB0"/>
<dbReference type="InterPro" id="IPR007312">
    <property type="entry name" value="Phosphoesterase"/>
</dbReference>
<name>A9HNB0_GLUDA</name>
<proteinExistence type="predicted"/>
<protein>
    <submittedName>
        <fullName evidence="3">Putative phospholipase C</fullName>
    </submittedName>
</protein>
<gene>
    <name evidence="3" type="primary">plcA</name>
    <name evidence="3" type="ordered locus">GDI2475</name>
</gene>
<dbReference type="CDD" id="cd16013">
    <property type="entry name" value="AcpA"/>
    <property type="match status" value="1"/>
</dbReference>
<dbReference type="EMBL" id="AM889285">
    <property type="protein sequence ID" value="CAP56418.1"/>
    <property type="molecule type" value="Genomic_DNA"/>
</dbReference>
<dbReference type="GO" id="GO:0042578">
    <property type="term" value="F:phosphoric ester hydrolase activity"/>
    <property type="evidence" value="ECO:0007669"/>
    <property type="project" value="UniProtKB-ARBA"/>
</dbReference>
<keyword evidence="4" id="KW-1185">Reference proteome</keyword>
<dbReference type="PANTHER" id="PTHR31956:SF1">
    <property type="entry name" value="NON-SPECIFIC PHOSPHOLIPASE C1"/>
    <property type="match status" value="1"/>
</dbReference>
<dbReference type="PANTHER" id="PTHR31956">
    <property type="entry name" value="NON-SPECIFIC PHOSPHOLIPASE C4-RELATED"/>
    <property type="match status" value="1"/>
</dbReference>
<sequence>MTAAPATTDQDTRAGMIRRTLPFLAIPLATTLLAASAWGAGPPPAVTTTPIRHLVVVYDENVSFDHYFATYPQAANPPGEPAFVAGAGTPPANTLAATGLLTANPNAGPANGRDASLPFRLDRTQAATADQNHAYTAEQLAYHGGRADLFPRHTGRGTPGGVGAFATRGQVMGYFDGNTVTALWRYAQRFAMSDAAYTDTYGPSTPGALEVVSGQTNGMQIVATTQKPATRQAHSPYIADGQGGWTMIGDIDPAHDVCSVPKDQVVMRGRNIGDLLNGAGISWGGFMGGFDLTVRNPDGSTGCQRATASPVVGQTITDYIPHHNWFQYFPSTANPTHARPGSIAAIGHTLGADGVTPDPANHEYDLRDFFAAVRAGHLPAVSFLKLPAYQDGHAGYSDPLDEQQGIVDIVNLLQQRPEWRDTAIIIAWDDSDGWYDHALVRPTHSSAAPGGDQSADQLDGTDRCGTAPRPPGVAGQPVDGRSGPGTRIPLMVVSPWARVNHVGHALVTQSSITRFIEDNWLGGARLGGGAFDADAHDLGDLFDFTRPPRLTPLLLDPQTGQEAR</sequence>
<evidence type="ECO:0000313" key="3">
    <source>
        <dbReference type="EMBL" id="CAP56418.1"/>
    </source>
</evidence>
<organism evidence="3 4">
    <name type="scientific">Gluconacetobacter diazotrophicus (strain ATCC 49037 / DSM 5601 / CCUG 37298 / CIP 103539 / LMG 7603 / PAl5)</name>
    <dbReference type="NCBI Taxonomy" id="272568"/>
    <lineage>
        <taxon>Bacteria</taxon>
        <taxon>Pseudomonadati</taxon>
        <taxon>Pseudomonadota</taxon>
        <taxon>Alphaproteobacteria</taxon>
        <taxon>Acetobacterales</taxon>
        <taxon>Acetobacteraceae</taxon>
        <taxon>Gluconacetobacter</taxon>
    </lineage>
</organism>
<dbReference type="InterPro" id="IPR017850">
    <property type="entry name" value="Alkaline_phosphatase_core_sf"/>
</dbReference>
<accession>A9HNB0</accession>
<evidence type="ECO:0000256" key="1">
    <source>
        <dbReference type="ARBA" id="ARBA00022801"/>
    </source>
</evidence>
<keyword evidence="1" id="KW-0378">Hydrolase</keyword>
<dbReference type="Proteomes" id="UP000001176">
    <property type="component" value="Chromosome"/>
</dbReference>
<dbReference type="OrthoDB" id="9770871at2"/>
<reference evidence="3 4" key="1">
    <citation type="journal article" date="2009" name="BMC Genomics">
        <title>Complete genome sequence of the sugarcane nitrogen-fixing endophyte Gluconacetobacter diazotrophicus Pal5.</title>
        <authorList>
            <person name="Bertalan M."/>
            <person name="Albano R."/>
            <person name="Padua V."/>
            <person name="Rouws L."/>
            <person name="Rojas C."/>
            <person name="Hemerly A."/>
            <person name="Teixeira K."/>
            <person name="Schwab S."/>
            <person name="Araujo J."/>
            <person name="Oliveira A."/>
            <person name="Franca L."/>
            <person name="Magalhaes V."/>
            <person name="Alqueres S."/>
            <person name="Cardoso A."/>
            <person name="Almeida W."/>
            <person name="Loureiro M.M."/>
            <person name="Nogueira E."/>
            <person name="Cidade D."/>
            <person name="Oliveira D."/>
            <person name="Simao T."/>
            <person name="Macedo J."/>
            <person name="Valadao A."/>
            <person name="Dreschsel M."/>
            <person name="Freitas F."/>
            <person name="Vidal M."/>
            <person name="Guedes H."/>
            <person name="Rodrigues E."/>
            <person name="Meneses C."/>
            <person name="Brioso P."/>
            <person name="Pozzer L."/>
            <person name="Figueiredo D."/>
            <person name="Montano H."/>
            <person name="Junior J."/>
            <person name="Filho G."/>
            <person name="Flores V."/>
            <person name="Ferreira B."/>
            <person name="Branco A."/>
            <person name="Gonzalez P."/>
            <person name="Guillobel H."/>
            <person name="Lemos M."/>
            <person name="Seibel L."/>
            <person name="Macedo J."/>
            <person name="Alves-Ferreira M."/>
            <person name="Sachetto-Martins G."/>
            <person name="Coelho A."/>
            <person name="Santos E."/>
            <person name="Amaral G."/>
            <person name="Neves A."/>
            <person name="Pacheco A.B."/>
            <person name="Carvalho D."/>
            <person name="Lery L."/>
            <person name="Bisch P."/>
            <person name="Rossle S.C."/>
            <person name="Urmenyi T."/>
            <person name="Kruger W.V."/>
            <person name="Martins O."/>
            <person name="Baldani J.I."/>
            <person name="Ferreira P.C."/>
        </authorList>
    </citation>
    <scope>NUCLEOTIDE SEQUENCE [LARGE SCALE GENOMIC DNA]</scope>
    <source>
        <strain evidence="4">ATCC 49037 / DSM 5601 / CCUG 37298 / CIP 103539 / LMG 7603 / PAl5</strain>
    </source>
</reference>
<evidence type="ECO:0000256" key="2">
    <source>
        <dbReference type="SAM" id="MobiDB-lite"/>
    </source>
</evidence>